<protein>
    <recommendedName>
        <fullName evidence="2">histidine kinase</fullName>
        <ecNumber evidence="2">2.7.13.3</ecNumber>
    </recommendedName>
</protein>
<accession>G8QXA7</accession>
<dbReference type="PANTHER" id="PTHR43065">
    <property type="entry name" value="SENSOR HISTIDINE KINASE"/>
    <property type="match status" value="1"/>
</dbReference>
<feature type="domain" description="Histidine kinase" evidence="9">
    <location>
        <begin position="167"/>
        <end position="379"/>
    </location>
</feature>
<name>G8QXA7_SPHPG</name>
<dbReference type="GO" id="GO:0000155">
    <property type="term" value="F:phosphorelay sensor kinase activity"/>
    <property type="evidence" value="ECO:0007669"/>
    <property type="project" value="InterPro"/>
</dbReference>
<keyword evidence="11" id="KW-1185">Reference proteome</keyword>
<evidence type="ECO:0000313" key="11">
    <source>
        <dbReference type="Proteomes" id="UP000005632"/>
    </source>
</evidence>
<evidence type="ECO:0000256" key="5">
    <source>
        <dbReference type="ARBA" id="ARBA00022741"/>
    </source>
</evidence>
<dbReference type="InterPro" id="IPR005467">
    <property type="entry name" value="His_kinase_dom"/>
</dbReference>
<evidence type="ECO:0000256" key="1">
    <source>
        <dbReference type="ARBA" id="ARBA00000085"/>
    </source>
</evidence>
<dbReference type="Gene3D" id="1.10.287.130">
    <property type="match status" value="1"/>
</dbReference>
<dbReference type="InterPro" id="IPR036890">
    <property type="entry name" value="HATPase_C_sf"/>
</dbReference>
<dbReference type="InterPro" id="IPR036097">
    <property type="entry name" value="HisK_dim/P_sf"/>
</dbReference>
<keyword evidence="3" id="KW-0597">Phosphoprotein</keyword>
<dbReference type="Proteomes" id="UP000005632">
    <property type="component" value="Chromosome"/>
</dbReference>
<dbReference type="InterPro" id="IPR003661">
    <property type="entry name" value="HisK_dim/P_dom"/>
</dbReference>
<dbReference type="CDD" id="cd00082">
    <property type="entry name" value="HisKA"/>
    <property type="match status" value="1"/>
</dbReference>
<dbReference type="GO" id="GO:0005524">
    <property type="term" value="F:ATP binding"/>
    <property type="evidence" value="ECO:0007669"/>
    <property type="project" value="UniProtKB-KW"/>
</dbReference>
<dbReference type="EC" id="2.7.13.3" evidence="2"/>
<dbReference type="SMART" id="SM00387">
    <property type="entry name" value="HATPase_c"/>
    <property type="match status" value="1"/>
</dbReference>
<dbReference type="EMBL" id="CP003155">
    <property type="protein sequence ID" value="AEV28408.1"/>
    <property type="molecule type" value="Genomic_DNA"/>
</dbReference>
<keyword evidence="6 10" id="KW-0418">Kinase</keyword>
<dbReference type="InterPro" id="IPR004358">
    <property type="entry name" value="Sig_transdc_His_kin-like_C"/>
</dbReference>
<evidence type="ECO:0000259" key="9">
    <source>
        <dbReference type="PROSITE" id="PS50109"/>
    </source>
</evidence>
<keyword evidence="4" id="KW-0808">Transferase</keyword>
<evidence type="ECO:0000313" key="10">
    <source>
        <dbReference type="EMBL" id="AEV28408.1"/>
    </source>
</evidence>
<comment type="catalytic activity">
    <reaction evidence="1">
        <text>ATP + protein L-histidine = ADP + protein N-phospho-L-histidine.</text>
        <dbReference type="EC" id="2.7.13.3"/>
    </reaction>
</comment>
<evidence type="ECO:0000256" key="7">
    <source>
        <dbReference type="ARBA" id="ARBA00022840"/>
    </source>
</evidence>
<keyword evidence="7" id="KW-0067">ATP-binding</keyword>
<keyword evidence="8" id="KW-0902">Two-component regulatory system</keyword>
<dbReference type="eggNOG" id="COG4191">
    <property type="taxonomic scope" value="Bacteria"/>
</dbReference>
<reference evidence="10 11" key="1">
    <citation type="submission" date="2011-11" db="EMBL/GenBank/DDBJ databases">
        <title>Complete sequence of Spirochaeta sp. grapes.</title>
        <authorList>
            <consortium name="US DOE Joint Genome Institute"/>
            <person name="Lucas S."/>
            <person name="Han J."/>
            <person name="Lapidus A."/>
            <person name="Cheng J.-F."/>
            <person name="Goodwin L."/>
            <person name="Pitluck S."/>
            <person name="Peters L."/>
            <person name="Ovchinnikova G."/>
            <person name="Munk A.C."/>
            <person name="Detter J.C."/>
            <person name="Han C."/>
            <person name="Tapia R."/>
            <person name="Land M."/>
            <person name="Hauser L."/>
            <person name="Kyrpides N."/>
            <person name="Ivanova N."/>
            <person name="Pagani I."/>
            <person name="Ritalahtilisa K."/>
            <person name="Loeffler F."/>
            <person name="Woyke T."/>
        </authorList>
    </citation>
    <scope>NUCLEOTIDE SEQUENCE [LARGE SCALE GENOMIC DNA]</scope>
    <source>
        <strain evidence="11">ATCC BAA-1885 / DSM 22778 / Grapes</strain>
    </source>
</reference>
<dbReference type="RefSeq" id="WP_014269257.1">
    <property type="nucleotide sequence ID" value="NC_016633.1"/>
</dbReference>
<dbReference type="Pfam" id="PF00512">
    <property type="entry name" value="HisKA"/>
    <property type="match status" value="1"/>
</dbReference>
<dbReference type="SMART" id="SM00388">
    <property type="entry name" value="HisKA"/>
    <property type="match status" value="1"/>
</dbReference>
<dbReference type="KEGG" id="sgp:SpiGrapes_0557"/>
<dbReference type="InterPro" id="IPR003594">
    <property type="entry name" value="HATPase_dom"/>
</dbReference>
<organism evidence="10 11">
    <name type="scientific">Sphaerochaeta pleomorpha (strain ATCC BAA-1885 / DSM 22778 / Grapes)</name>
    <dbReference type="NCBI Taxonomy" id="158190"/>
    <lineage>
        <taxon>Bacteria</taxon>
        <taxon>Pseudomonadati</taxon>
        <taxon>Spirochaetota</taxon>
        <taxon>Spirochaetia</taxon>
        <taxon>Spirochaetales</taxon>
        <taxon>Sphaerochaetaceae</taxon>
        <taxon>Sphaerochaeta</taxon>
    </lineage>
</organism>
<keyword evidence="5" id="KW-0547">Nucleotide-binding</keyword>
<dbReference type="GO" id="GO:0006355">
    <property type="term" value="P:regulation of DNA-templated transcription"/>
    <property type="evidence" value="ECO:0007669"/>
    <property type="project" value="InterPro"/>
</dbReference>
<dbReference type="SUPFAM" id="SSF55785">
    <property type="entry name" value="PYP-like sensor domain (PAS domain)"/>
    <property type="match status" value="1"/>
</dbReference>
<gene>
    <name evidence="10" type="ordered locus">SpiGrapes_0557</name>
</gene>
<dbReference type="OrthoDB" id="1931120at2"/>
<dbReference type="STRING" id="158190.SpiGrapes_0557"/>
<dbReference type="Pfam" id="PF00989">
    <property type="entry name" value="PAS"/>
    <property type="match status" value="1"/>
</dbReference>
<dbReference type="AlphaFoldDB" id="G8QXA7"/>
<evidence type="ECO:0000256" key="2">
    <source>
        <dbReference type="ARBA" id="ARBA00012438"/>
    </source>
</evidence>
<dbReference type="InterPro" id="IPR013767">
    <property type="entry name" value="PAS_fold"/>
</dbReference>
<evidence type="ECO:0000256" key="8">
    <source>
        <dbReference type="ARBA" id="ARBA00023012"/>
    </source>
</evidence>
<dbReference type="Pfam" id="PF02518">
    <property type="entry name" value="HATPase_c"/>
    <property type="match status" value="1"/>
</dbReference>
<sequence length="410" mass="45992">MNNFVHRAILKIDQLDTRQIVNLLKSQANDVEMLENVLESIQDGVILTDSNLIINYANSNCPSMVPMARKKNYEGLPLCKVLEDRQVAKYIILAVHNRAEDLDNEFTFQRGGKIQTIAITVSMYRSKELKDLSSYVIRFTDVTERNASEARLRRTENLASMTTMAAGVAHEIKNPLAAMGIHLQLLKKAFVRKTSLTLDDAQRYIDVLDEEINRLNSIVVDFLFAVRPMDTRLRLGSLEKTLKEICNFVEPELNEHKVTLVRDIATSLPRLEFDENLLKQALLNLIKNAMNAMENGGMLTLQARLDGNLVSIKIVDTGTGMSDETLLKIFEPYFTTKATGTGLGLTVVYKIMKEHKGDITVTSKLGEGTCFTLTFPVPRTERLALGNEPVTCVASSIEEVPDETDNPDLR</sequence>
<dbReference type="Gene3D" id="3.30.565.10">
    <property type="entry name" value="Histidine kinase-like ATPase, C-terminal domain"/>
    <property type="match status" value="1"/>
</dbReference>
<evidence type="ECO:0000256" key="6">
    <source>
        <dbReference type="ARBA" id="ARBA00022777"/>
    </source>
</evidence>
<evidence type="ECO:0000256" key="3">
    <source>
        <dbReference type="ARBA" id="ARBA00022553"/>
    </source>
</evidence>
<dbReference type="SUPFAM" id="SSF55874">
    <property type="entry name" value="ATPase domain of HSP90 chaperone/DNA topoisomerase II/histidine kinase"/>
    <property type="match status" value="1"/>
</dbReference>
<dbReference type="PRINTS" id="PR00344">
    <property type="entry name" value="BCTRLSENSOR"/>
</dbReference>
<dbReference type="PROSITE" id="PS50109">
    <property type="entry name" value="HIS_KIN"/>
    <property type="match status" value="1"/>
</dbReference>
<dbReference type="PANTHER" id="PTHR43065:SF10">
    <property type="entry name" value="PEROXIDE STRESS-ACTIVATED HISTIDINE KINASE MAK3"/>
    <property type="match status" value="1"/>
</dbReference>
<dbReference type="InterPro" id="IPR035965">
    <property type="entry name" value="PAS-like_dom_sf"/>
</dbReference>
<evidence type="ECO:0000256" key="4">
    <source>
        <dbReference type="ARBA" id="ARBA00022679"/>
    </source>
</evidence>
<proteinExistence type="predicted"/>
<dbReference type="SUPFAM" id="SSF47384">
    <property type="entry name" value="Homodimeric domain of signal transducing histidine kinase"/>
    <property type="match status" value="1"/>
</dbReference>
<dbReference type="HOGENOM" id="CLU_000445_114_39_12"/>
<dbReference type="Gene3D" id="3.30.450.20">
    <property type="entry name" value="PAS domain"/>
    <property type="match status" value="1"/>
</dbReference>